<reference evidence="2" key="1">
    <citation type="submission" date="2021-02" db="EMBL/GenBank/DDBJ databases">
        <authorList>
            <person name="Dougan E. K."/>
            <person name="Rhodes N."/>
            <person name="Thang M."/>
            <person name="Chan C."/>
        </authorList>
    </citation>
    <scope>NUCLEOTIDE SEQUENCE</scope>
</reference>
<accession>A0A812ITR6</accession>
<organism evidence="2 3">
    <name type="scientific">Symbiodinium necroappetens</name>
    <dbReference type="NCBI Taxonomy" id="1628268"/>
    <lineage>
        <taxon>Eukaryota</taxon>
        <taxon>Sar</taxon>
        <taxon>Alveolata</taxon>
        <taxon>Dinophyceae</taxon>
        <taxon>Suessiales</taxon>
        <taxon>Symbiodiniaceae</taxon>
        <taxon>Symbiodinium</taxon>
    </lineage>
</organism>
<protein>
    <submittedName>
        <fullName evidence="2">Uncharacterized protein</fullName>
    </submittedName>
</protein>
<name>A0A812ITR6_9DINO</name>
<dbReference type="EMBL" id="CAJNJA010005251">
    <property type="protein sequence ID" value="CAE7186667.1"/>
    <property type="molecule type" value="Genomic_DNA"/>
</dbReference>
<dbReference type="AlphaFoldDB" id="A0A812ITR6"/>
<gene>
    <name evidence="2" type="ORF">SNEC2469_LOCUS929</name>
</gene>
<evidence type="ECO:0000256" key="1">
    <source>
        <dbReference type="SAM" id="MobiDB-lite"/>
    </source>
</evidence>
<feature type="region of interest" description="Disordered" evidence="1">
    <location>
        <begin position="1"/>
        <end position="25"/>
    </location>
</feature>
<sequence>MRTAEDDPTEEGRTSSTRTKSEEAAAEDILRQLNEAEASLAAPKDTLRGMRRFVDGVLDLWRSGSKDEISAVELKALLAEIRDASDDPKYWEEVMQAVPCEAGFGLSLSEVAEVLAEYDSMLSLMVFPTSAQQAAELDTAFQTVAGTEDEFHIHGANVSFWGDFVVLNYAHYGGKLGAADAGISSSGLAAALISVTDNFTVEKVWEDARARNFAKQTLDFILKTYHSEEKEQ</sequence>
<evidence type="ECO:0000313" key="2">
    <source>
        <dbReference type="EMBL" id="CAE7186667.1"/>
    </source>
</evidence>
<comment type="caution">
    <text evidence="2">The sequence shown here is derived from an EMBL/GenBank/DDBJ whole genome shotgun (WGS) entry which is preliminary data.</text>
</comment>
<evidence type="ECO:0000313" key="3">
    <source>
        <dbReference type="Proteomes" id="UP000601435"/>
    </source>
</evidence>
<dbReference type="Proteomes" id="UP000601435">
    <property type="component" value="Unassembled WGS sequence"/>
</dbReference>
<dbReference type="OrthoDB" id="443525at2759"/>
<proteinExistence type="predicted"/>
<feature type="non-terminal residue" evidence="2">
    <location>
        <position position="232"/>
    </location>
</feature>
<keyword evidence="3" id="KW-1185">Reference proteome</keyword>